<comment type="caution">
    <text evidence="1">The sequence shown here is derived from an EMBL/GenBank/DDBJ whole genome shotgun (WGS) entry which is preliminary data.</text>
</comment>
<dbReference type="Pfam" id="PF08817">
    <property type="entry name" value="YukD"/>
    <property type="match status" value="1"/>
</dbReference>
<dbReference type="GeneID" id="56347924"/>
<sequence length="79" mass="9280">MYIEVTVDLSKYNGEYLELRLSNYHTVKKLVDIAWKTTNRLDTPRNGYWIKVMNKKRVFSGEKRLADIGVMTGDKIQIL</sequence>
<dbReference type="AlphaFoldDB" id="A0A0J1IL44"/>
<name>A0A0J1IL44_NIACI</name>
<gene>
    <name evidence="1" type="ORF">ABW02_09180</name>
</gene>
<dbReference type="EMBL" id="LDPH01000007">
    <property type="protein sequence ID" value="KLV26712.1"/>
    <property type="molecule type" value="Genomic_DNA"/>
</dbReference>
<protein>
    <submittedName>
        <fullName evidence="1">Ubiquitin</fullName>
    </submittedName>
</protein>
<dbReference type="Gene3D" id="3.10.20.90">
    <property type="entry name" value="Phosphatidylinositol 3-kinase Catalytic Subunit, Chain A, domain 1"/>
    <property type="match status" value="1"/>
</dbReference>
<dbReference type="OrthoDB" id="2437963at2"/>
<accession>A0A0J1IL44</accession>
<evidence type="ECO:0000313" key="1">
    <source>
        <dbReference type="EMBL" id="KLV26712.1"/>
    </source>
</evidence>
<dbReference type="InterPro" id="IPR024962">
    <property type="entry name" value="YukD-like"/>
</dbReference>
<keyword evidence="2" id="KW-1185">Reference proteome</keyword>
<dbReference type="PATRIC" id="fig|1397.4.peg.5096"/>
<dbReference type="Proteomes" id="UP000036045">
    <property type="component" value="Unassembled WGS sequence"/>
</dbReference>
<evidence type="ECO:0000313" key="2">
    <source>
        <dbReference type="Proteomes" id="UP000036045"/>
    </source>
</evidence>
<dbReference type="RefSeq" id="WP_047941687.1">
    <property type="nucleotide sequence ID" value="NZ_CP053989.1"/>
</dbReference>
<organism evidence="1 2">
    <name type="scientific">Niallia circulans</name>
    <name type="common">Bacillus circulans</name>
    <dbReference type="NCBI Taxonomy" id="1397"/>
    <lineage>
        <taxon>Bacteria</taxon>
        <taxon>Bacillati</taxon>
        <taxon>Bacillota</taxon>
        <taxon>Bacilli</taxon>
        <taxon>Bacillales</taxon>
        <taxon>Bacillaceae</taxon>
        <taxon>Niallia</taxon>
    </lineage>
</organism>
<proteinExistence type="predicted"/>
<reference evidence="1 2" key="1">
    <citation type="submission" date="2015-05" db="EMBL/GenBank/DDBJ databases">
        <title>Whole genome sequence and identification of bacterial endophytes from Costus igneus.</title>
        <authorList>
            <person name="Lee Y.P."/>
            <person name="Gan H.M."/>
            <person name="Eng W."/>
            <person name="Wheatley M.S."/>
            <person name="Caraballo A."/>
            <person name="Polter S."/>
            <person name="Savka M.A."/>
            <person name="Hudson A.O."/>
        </authorList>
    </citation>
    <scope>NUCLEOTIDE SEQUENCE [LARGE SCALE GENOMIC DNA]</scope>
    <source>
        <strain evidence="1 2">RIT379</strain>
    </source>
</reference>